<feature type="non-terminal residue" evidence="1">
    <location>
        <position position="104"/>
    </location>
</feature>
<dbReference type="InterPro" id="IPR052898">
    <property type="entry name" value="ACAD10-like"/>
</dbReference>
<evidence type="ECO:0008006" key="3">
    <source>
        <dbReference type="Google" id="ProtNLM"/>
    </source>
</evidence>
<dbReference type="SUPFAM" id="SSF56784">
    <property type="entry name" value="HAD-like"/>
    <property type="match status" value="1"/>
</dbReference>
<dbReference type="EMBL" id="JAMKFB020000017">
    <property type="protein sequence ID" value="KAL0169576.1"/>
    <property type="molecule type" value="Genomic_DNA"/>
</dbReference>
<dbReference type="Gene3D" id="3.40.50.1000">
    <property type="entry name" value="HAD superfamily/HAD-like"/>
    <property type="match status" value="1"/>
</dbReference>
<evidence type="ECO:0000313" key="1">
    <source>
        <dbReference type="EMBL" id="KAL0169576.1"/>
    </source>
</evidence>
<name>A0ABD0P9A0_CIRMR</name>
<keyword evidence="2" id="KW-1185">Reference proteome</keyword>
<gene>
    <name evidence="1" type="ORF">M9458_034172</name>
</gene>
<dbReference type="InterPro" id="IPR006439">
    <property type="entry name" value="HAD-SF_hydro_IA"/>
</dbReference>
<dbReference type="InterPro" id="IPR036412">
    <property type="entry name" value="HAD-like_sf"/>
</dbReference>
<dbReference type="Proteomes" id="UP001529510">
    <property type="component" value="Unassembled WGS sequence"/>
</dbReference>
<comment type="caution">
    <text evidence="1">The sequence shown here is derived from an EMBL/GenBank/DDBJ whole genome shotgun (WGS) entry which is preliminary data.</text>
</comment>
<organism evidence="1 2">
    <name type="scientific">Cirrhinus mrigala</name>
    <name type="common">Mrigala</name>
    <dbReference type="NCBI Taxonomy" id="683832"/>
    <lineage>
        <taxon>Eukaryota</taxon>
        <taxon>Metazoa</taxon>
        <taxon>Chordata</taxon>
        <taxon>Craniata</taxon>
        <taxon>Vertebrata</taxon>
        <taxon>Euteleostomi</taxon>
        <taxon>Actinopterygii</taxon>
        <taxon>Neopterygii</taxon>
        <taxon>Teleostei</taxon>
        <taxon>Ostariophysi</taxon>
        <taxon>Cypriniformes</taxon>
        <taxon>Cyprinidae</taxon>
        <taxon>Labeoninae</taxon>
        <taxon>Labeonini</taxon>
        <taxon>Cirrhinus</taxon>
    </lineage>
</organism>
<dbReference type="AlphaFoldDB" id="A0ABD0P9A0"/>
<accession>A0ABD0P9A0</accession>
<evidence type="ECO:0000313" key="2">
    <source>
        <dbReference type="Proteomes" id="UP001529510"/>
    </source>
</evidence>
<protein>
    <recommendedName>
        <fullName evidence="3">Epoxide hydrolase 2</fullName>
    </recommendedName>
</protein>
<proteinExistence type="predicted"/>
<feature type="non-terminal residue" evidence="1">
    <location>
        <position position="1"/>
    </location>
</feature>
<dbReference type="PANTHER" id="PTHR47829:SF1">
    <property type="entry name" value="HAD FAMILY PHOSPHATASE"/>
    <property type="match status" value="1"/>
</dbReference>
<sequence length="104" mass="11461">IATCVLANIWVDDTDQRDNVATILSVLESRFDLVVRSCYAGVRIPEPDIFTNALEKLAVKPQDAVWLDVDEESVKAAESLGMTAVQVKDITEALKEVQKLTGKE</sequence>
<dbReference type="InterPro" id="IPR023214">
    <property type="entry name" value="HAD_sf"/>
</dbReference>
<dbReference type="PANTHER" id="PTHR47829">
    <property type="entry name" value="HYDROLASE, PUTATIVE (AFU_ORTHOLOGUE AFUA_1G12880)-RELATED"/>
    <property type="match status" value="1"/>
</dbReference>
<dbReference type="NCBIfam" id="TIGR01509">
    <property type="entry name" value="HAD-SF-IA-v3"/>
    <property type="match status" value="1"/>
</dbReference>
<reference evidence="1 2" key="1">
    <citation type="submission" date="2024-05" db="EMBL/GenBank/DDBJ databases">
        <title>Genome sequencing and assembly of Indian major carp, Cirrhinus mrigala (Hamilton, 1822).</title>
        <authorList>
            <person name="Mohindra V."/>
            <person name="Chowdhury L.M."/>
            <person name="Lal K."/>
            <person name="Jena J.K."/>
        </authorList>
    </citation>
    <scope>NUCLEOTIDE SEQUENCE [LARGE SCALE GENOMIC DNA]</scope>
    <source>
        <strain evidence="1">CM1030</strain>
        <tissue evidence="1">Blood</tissue>
    </source>
</reference>